<name>A0A0S7YBR4_UNCT6</name>
<evidence type="ECO:0000259" key="6">
    <source>
        <dbReference type="Pfam" id="PF01699"/>
    </source>
</evidence>
<dbReference type="Proteomes" id="UP000051012">
    <property type="component" value="Unassembled WGS sequence"/>
</dbReference>
<comment type="caution">
    <text evidence="7">The sequence shown here is derived from an EMBL/GenBank/DDBJ whole genome shotgun (WGS) entry which is preliminary data.</text>
</comment>
<dbReference type="GO" id="GO:0006874">
    <property type="term" value="P:intracellular calcium ion homeostasis"/>
    <property type="evidence" value="ECO:0007669"/>
    <property type="project" value="TreeGrafter"/>
</dbReference>
<feature type="transmembrane region" description="Helical" evidence="5">
    <location>
        <begin position="174"/>
        <end position="196"/>
    </location>
</feature>
<evidence type="ECO:0000256" key="5">
    <source>
        <dbReference type="SAM" id="Phobius"/>
    </source>
</evidence>
<sequence>MLLPILLFVVGLLLLILGADFLVKGSSSLAKQLSISEIAIGLTVVAFGTSTPELVVNIFSSAKGYSDIVFGNVIGSNLFNILVILGIAGLINPLTVQKNTVWKEIPISLFATLLLFFMVNDSGLFGAISNRLSQIDGIVLLVFFIIFLIYIIGIAKIKSTDTYEVTIHSPLKTLFYIIIGFIGLFIGGKFVVDNAVSLARQLQVSEKLIAVTIVAAGTSLPELATSVVAAYKKRYDIAVGNIIGSNIFNIFFVLGVSSLINTAHYSSVLNIDFLVLVFGTLLLFLAMFTGRAHRLDRWEAFLFIATYVGYLVYLFYRK</sequence>
<feature type="domain" description="Sodium/calcium exchanger membrane region" evidence="6">
    <location>
        <begin position="5"/>
        <end position="152"/>
    </location>
</feature>
<organism evidence="7 8">
    <name type="scientific">candidate division TA06 bacterium DG_78</name>
    <dbReference type="NCBI Taxonomy" id="1703772"/>
    <lineage>
        <taxon>Bacteria</taxon>
        <taxon>Bacteria division TA06</taxon>
    </lineage>
</organism>
<dbReference type="GO" id="GO:0008273">
    <property type="term" value="F:calcium, potassium:sodium antiporter activity"/>
    <property type="evidence" value="ECO:0007669"/>
    <property type="project" value="TreeGrafter"/>
</dbReference>
<feature type="transmembrane region" description="Helical" evidence="5">
    <location>
        <begin position="35"/>
        <end position="56"/>
    </location>
</feature>
<dbReference type="EMBL" id="LJNI01000096">
    <property type="protein sequence ID" value="KPJ72136.1"/>
    <property type="molecule type" value="Genomic_DNA"/>
</dbReference>
<keyword evidence="3 5" id="KW-1133">Transmembrane helix</keyword>
<evidence type="ECO:0000256" key="3">
    <source>
        <dbReference type="ARBA" id="ARBA00022989"/>
    </source>
</evidence>
<dbReference type="Gene3D" id="1.20.1420.30">
    <property type="entry name" value="NCX, central ion-binding region"/>
    <property type="match status" value="1"/>
</dbReference>
<dbReference type="InterPro" id="IPR004481">
    <property type="entry name" value="K/Na/Ca-exchanger"/>
</dbReference>
<feature type="transmembrane region" description="Helical" evidence="5">
    <location>
        <begin position="208"/>
        <end position="231"/>
    </location>
</feature>
<accession>A0A0S7YBR4</accession>
<feature type="transmembrane region" description="Helical" evidence="5">
    <location>
        <begin position="237"/>
        <end position="256"/>
    </location>
</feature>
<feature type="transmembrane region" description="Helical" evidence="5">
    <location>
        <begin position="107"/>
        <end position="128"/>
    </location>
</feature>
<keyword evidence="4 5" id="KW-0472">Membrane</keyword>
<evidence type="ECO:0000256" key="2">
    <source>
        <dbReference type="ARBA" id="ARBA00022692"/>
    </source>
</evidence>
<feature type="transmembrane region" description="Helical" evidence="5">
    <location>
        <begin position="68"/>
        <end position="91"/>
    </location>
</feature>
<dbReference type="PATRIC" id="fig|1703772.3.peg.214"/>
<dbReference type="PANTHER" id="PTHR10846:SF8">
    <property type="entry name" value="INNER MEMBRANE PROTEIN YRBG"/>
    <property type="match status" value="1"/>
</dbReference>
<feature type="transmembrane region" description="Helical" evidence="5">
    <location>
        <begin position="300"/>
        <end position="316"/>
    </location>
</feature>
<dbReference type="GO" id="GO:0005262">
    <property type="term" value="F:calcium channel activity"/>
    <property type="evidence" value="ECO:0007669"/>
    <property type="project" value="TreeGrafter"/>
</dbReference>
<dbReference type="NCBIfam" id="TIGR00367">
    <property type="entry name" value="calcium/sodium antiporter"/>
    <property type="match status" value="1"/>
</dbReference>
<feature type="domain" description="Sodium/calcium exchanger membrane region" evidence="6">
    <location>
        <begin position="174"/>
        <end position="315"/>
    </location>
</feature>
<dbReference type="Pfam" id="PF01699">
    <property type="entry name" value="Na_Ca_ex"/>
    <property type="match status" value="2"/>
</dbReference>
<dbReference type="GO" id="GO:0005886">
    <property type="term" value="C:plasma membrane"/>
    <property type="evidence" value="ECO:0007669"/>
    <property type="project" value="TreeGrafter"/>
</dbReference>
<dbReference type="AlphaFoldDB" id="A0A0S7YBR4"/>
<dbReference type="InterPro" id="IPR044880">
    <property type="entry name" value="NCX_ion-bd_dom_sf"/>
</dbReference>
<protein>
    <submittedName>
        <fullName evidence="7">Sodium:proton exchanger</fullName>
    </submittedName>
</protein>
<keyword evidence="2 5" id="KW-0812">Transmembrane</keyword>
<comment type="subcellular location">
    <subcellularLocation>
        <location evidence="1">Membrane</location>
        <topology evidence="1">Multi-pass membrane protein</topology>
    </subcellularLocation>
</comment>
<dbReference type="InterPro" id="IPR004837">
    <property type="entry name" value="NaCa_Exmemb"/>
</dbReference>
<proteinExistence type="predicted"/>
<feature type="transmembrane region" description="Helical" evidence="5">
    <location>
        <begin position="135"/>
        <end position="154"/>
    </location>
</feature>
<evidence type="ECO:0000313" key="8">
    <source>
        <dbReference type="Proteomes" id="UP000051012"/>
    </source>
</evidence>
<reference evidence="7 8" key="1">
    <citation type="journal article" date="2015" name="Microbiome">
        <title>Genomic resolution of linkages in carbon, nitrogen, and sulfur cycling among widespread estuary sediment bacteria.</title>
        <authorList>
            <person name="Baker B.J."/>
            <person name="Lazar C.S."/>
            <person name="Teske A.P."/>
            <person name="Dick G.J."/>
        </authorList>
    </citation>
    <scope>NUCLEOTIDE SEQUENCE [LARGE SCALE GENOMIC DNA]</scope>
    <source>
        <strain evidence="7">DG_78</strain>
    </source>
</reference>
<feature type="transmembrane region" description="Helical" evidence="5">
    <location>
        <begin position="268"/>
        <end position="288"/>
    </location>
</feature>
<evidence type="ECO:0000256" key="1">
    <source>
        <dbReference type="ARBA" id="ARBA00004141"/>
    </source>
</evidence>
<evidence type="ECO:0000256" key="4">
    <source>
        <dbReference type="ARBA" id="ARBA00023136"/>
    </source>
</evidence>
<dbReference type="PANTHER" id="PTHR10846">
    <property type="entry name" value="SODIUM/POTASSIUM/CALCIUM EXCHANGER"/>
    <property type="match status" value="1"/>
</dbReference>
<evidence type="ECO:0000313" key="7">
    <source>
        <dbReference type="EMBL" id="KPJ72136.1"/>
    </source>
</evidence>
<gene>
    <name evidence="7" type="ORF">AMJ52_07330</name>
</gene>